<proteinExistence type="predicted"/>
<dbReference type="AlphaFoldDB" id="A0A9Q3D076"/>
<keyword evidence="2" id="KW-1185">Reference proteome</keyword>
<gene>
    <name evidence="1" type="ORF">O181_031990</name>
</gene>
<reference evidence="1" key="1">
    <citation type="submission" date="2021-03" db="EMBL/GenBank/DDBJ databases">
        <title>Draft genome sequence of rust myrtle Austropuccinia psidii MF-1, a brazilian biotype.</title>
        <authorList>
            <person name="Quecine M.C."/>
            <person name="Pachon D.M.R."/>
            <person name="Bonatelli M.L."/>
            <person name="Correr F.H."/>
            <person name="Franceschini L.M."/>
            <person name="Leite T.F."/>
            <person name="Margarido G.R.A."/>
            <person name="Almeida C.A."/>
            <person name="Ferrarezi J.A."/>
            <person name="Labate C.A."/>
        </authorList>
    </citation>
    <scope>NUCLEOTIDE SEQUENCE</scope>
    <source>
        <strain evidence="1">MF-1</strain>
    </source>
</reference>
<evidence type="ECO:0000313" key="1">
    <source>
        <dbReference type="EMBL" id="MBW0492275.1"/>
    </source>
</evidence>
<dbReference type="EMBL" id="AVOT02011506">
    <property type="protein sequence ID" value="MBW0492275.1"/>
    <property type="molecule type" value="Genomic_DNA"/>
</dbReference>
<organism evidence="1 2">
    <name type="scientific">Austropuccinia psidii MF-1</name>
    <dbReference type="NCBI Taxonomy" id="1389203"/>
    <lineage>
        <taxon>Eukaryota</taxon>
        <taxon>Fungi</taxon>
        <taxon>Dikarya</taxon>
        <taxon>Basidiomycota</taxon>
        <taxon>Pucciniomycotina</taxon>
        <taxon>Pucciniomycetes</taxon>
        <taxon>Pucciniales</taxon>
        <taxon>Sphaerophragmiaceae</taxon>
        <taxon>Austropuccinia</taxon>
    </lineage>
</organism>
<comment type="caution">
    <text evidence="1">The sequence shown here is derived from an EMBL/GenBank/DDBJ whole genome shotgun (WGS) entry which is preliminary data.</text>
</comment>
<evidence type="ECO:0000313" key="2">
    <source>
        <dbReference type="Proteomes" id="UP000765509"/>
    </source>
</evidence>
<protein>
    <submittedName>
        <fullName evidence="1">Uncharacterized protein</fullName>
    </submittedName>
</protein>
<sequence>MEIDRRINFRFSEWAPQFGTPDSVNTEPEGTETPILGISSSQLHNGLFSSVTKAYSKNKQCSTMLQLLQHKYRSPKLDSQLEEP</sequence>
<name>A0A9Q3D076_9BASI</name>
<accession>A0A9Q3D076</accession>
<dbReference type="Proteomes" id="UP000765509">
    <property type="component" value="Unassembled WGS sequence"/>
</dbReference>